<comment type="caution">
    <text evidence="1">The sequence shown here is derived from an EMBL/GenBank/DDBJ whole genome shotgun (WGS) entry which is preliminary data.</text>
</comment>
<organism evidence="1 2">
    <name type="scientific">Candidatus Enterovibrio escicola</name>
    <dbReference type="NCBI Taxonomy" id="1927127"/>
    <lineage>
        <taxon>Bacteria</taxon>
        <taxon>Pseudomonadati</taxon>
        <taxon>Pseudomonadota</taxon>
        <taxon>Gammaproteobacteria</taxon>
        <taxon>Vibrionales</taxon>
        <taxon>Vibrionaceae</taxon>
        <taxon>Enterovibrio</taxon>
    </lineage>
</organism>
<reference evidence="2" key="1">
    <citation type="submission" date="2017-04" db="EMBL/GenBank/DDBJ databases">
        <title>Genome evolution of the luminous symbionts of deep sea anglerfish.</title>
        <authorList>
            <person name="Hendry T.A."/>
        </authorList>
    </citation>
    <scope>NUCLEOTIDE SEQUENCE [LARGE SCALE GENOMIC DNA]</scope>
</reference>
<dbReference type="Proteomes" id="UP000219020">
    <property type="component" value="Unassembled WGS sequence"/>
</dbReference>
<dbReference type="EMBL" id="NBYY01000037">
    <property type="protein sequence ID" value="PCS21208.1"/>
    <property type="molecule type" value="Genomic_DNA"/>
</dbReference>
<protein>
    <submittedName>
        <fullName evidence="1">Uncharacterized protein</fullName>
    </submittedName>
</protein>
<evidence type="ECO:0000313" key="2">
    <source>
        <dbReference type="Proteomes" id="UP000219020"/>
    </source>
</evidence>
<sequence>MLDAEDMIKSKIKAFAKSAARKLSSAYATYSPFSDSF</sequence>
<keyword evidence="2" id="KW-1185">Reference proteome</keyword>
<proteinExistence type="predicted"/>
<name>A0A2A5SZC0_9GAMM</name>
<gene>
    <name evidence="1" type="ORF">BTN49_3218</name>
</gene>
<evidence type="ECO:0000313" key="1">
    <source>
        <dbReference type="EMBL" id="PCS21208.1"/>
    </source>
</evidence>
<dbReference type="AlphaFoldDB" id="A0A2A5SZC0"/>
<accession>A0A2A5SZC0</accession>